<dbReference type="Gene3D" id="1.10.287.110">
    <property type="entry name" value="DnaJ domain"/>
    <property type="match status" value="1"/>
</dbReference>
<dbReference type="PROSITE" id="PS00636">
    <property type="entry name" value="DNAJ_1"/>
    <property type="match status" value="1"/>
</dbReference>
<dbReference type="EMBL" id="MLAK01000667">
    <property type="protein sequence ID" value="OHT08461.1"/>
    <property type="molecule type" value="Genomic_DNA"/>
</dbReference>
<dbReference type="GO" id="GO:0008270">
    <property type="term" value="F:zinc ion binding"/>
    <property type="evidence" value="ECO:0007669"/>
    <property type="project" value="UniProtKB-KW"/>
</dbReference>
<dbReference type="GO" id="GO:0051082">
    <property type="term" value="F:unfolded protein binding"/>
    <property type="evidence" value="ECO:0007669"/>
    <property type="project" value="InterPro"/>
</dbReference>
<dbReference type="InterPro" id="IPR018253">
    <property type="entry name" value="DnaJ_domain_CS"/>
</dbReference>
<evidence type="ECO:0000256" key="3">
    <source>
        <dbReference type="ARBA" id="ARBA00022771"/>
    </source>
</evidence>
<dbReference type="InterPro" id="IPR036410">
    <property type="entry name" value="HSP_DnaJ_Cys-rich_dom_sf"/>
</dbReference>
<evidence type="ECO:0000256" key="5">
    <source>
        <dbReference type="PROSITE-ProRule" id="PRU00546"/>
    </source>
</evidence>
<keyword evidence="1 5" id="KW-0479">Metal-binding</keyword>
<evidence type="ECO:0000259" key="6">
    <source>
        <dbReference type="PROSITE" id="PS50076"/>
    </source>
</evidence>
<feature type="zinc finger region" description="CR-type" evidence="5">
    <location>
        <begin position="133"/>
        <end position="212"/>
    </location>
</feature>
<dbReference type="GeneID" id="94837643"/>
<dbReference type="SUPFAM" id="SSF57938">
    <property type="entry name" value="DnaJ/Hsp40 cysteine-rich domain"/>
    <property type="match status" value="1"/>
</dbReference>
<dbReference type="SMART" id="SM00271">
    <property type="entry name" value="DnaJ"/>
    <property type="match status" value="1"/>
</dbReference>
<dbReference type="SUPFAM" id="SSF46565">
    <property type="entry name" value="Chaperone J-domain"/>
    <property type="match status" value="1"/>
</dbReference>
<dbReference type="PROSITE" id="PS51188">
    <property type="entry name" value="ZF_CR"/>
    <property type="match status" value="1"/>
</dbReference>
<dbReference type="AlphaFoldDB" id="A0A1J4KGK6"/>
<dbReference type="InterPro" id="IPR036869">
    <property type="entry name" value="J_dom_sf"/>
</dbReference>
<dbReference type="PANTHER" id="PTHR43888">
    <property type="entry name" value="DNAJ-LIKE-2, ISOFORM A-RELATED"/>
    <property type="match status" value="1"/>
</dbReference>
<evidence type="ECO:0000313" key="9">
    <source>
        <dbReference type="Proteomes" id="UP000179807"/>
    </source>
</evidence>
<gene>
    <name evidence="8" type="ORF">TRFO_23070</name>
</gene>
<feature type="domain" description="CR-type" evidence="7">
    <location>
        <begin position="133"/>
        <end position="212"/>
    </location>
</feature>
<dbReference type="Pfam" id="PF00226">
    <property type="entry name" value="DnaJ"/>
    <property type="match status" value="1"/>
</dbReference>
<protein>
    <submittedName>
        <fullName evidence="8">DnaJ domain containing protein</fullName>
    </submittedName>
</protein>
<comment type="caution">
    <text evidence="8">The sequence shown here is derived from an EMBL/GenBank/DDBJ whole genome shotgun (WGS) entry which is preliminary data.</text>
</comment>
<name>A0A1J4KGK6_9EUKA</name>
<dbReference type="OrthoDB" id="550424at2759"/>
<dbReference type="Gene3D" id="2.60.260.20">
    <property type="entry name" value="Urease metallochaperone UreE, N-terminal domain"/>
    <property type="match status" value="2"/>
</dbReference>
<dbReference type="InterPro" id="IPR001623">
    <property type="entry name" value="DnaJ_domain"/>
</dbReference>
<dbReference type="RefSeq" id="XP_068361597.1">
    <property type="nucleotide sequence ID" value="XM_068502939.1"/>
</dbReference>
<dbReference type="Pfam" id="PF01556">
    <property type="entry name" value="DnaJ_C"/>
    <property type="match status" value="1"/>
</dbReference>
<dbReference type="VEuPathDB" id="TrichDB:TRFO_23070"/>
<dbReference type="GO" id="GO:0030544">
    <property type="term" value="F:Hsp70 protein binding"/>
    <property type="evidence" value="ECO:0007669"/>
    <property type="project" value="InterPro"/>
</dbReference>
<dbReference type="InterPro" id="IPR001305">
    <property type="entry name" value="HSP_DnaJ_Cys-rich_dom"/>
</dbReference>
<evidence type="ECO:0000259" key="7">
    <source>
        <dbReference type="PROSITE" id="PS51188"/>
    </source>
</evidence>
<keyword evidence="3 5" id="KW-0863">Zinc-finger</keyword>
<accession>A0A1J4KGK6</accession>
<feature type="domain" description="J" evidence="6">
    <location>
        <begin position="15"/>
        <end position="80"/>
    </location>
</feature>
<dbReference type="InterPro" id="IPR002939">
    <property type="entry name" value="DnaJ_C"/>
</dbReference>
<dbReference type="Gene3D" id="2.10.230.10">
    <property type="entry name" value="Heat shock protein DnaJ, cysteine-rich domain"/>
    <property type="match status" value="1"/>
</dbReference>
<evidence type="ECO:0000256" key="4">
    <source>
        <dbReference type="ARBA" id="ARBA00022833"/>
    </source>
</evidence>
<keyword evidence="9" id="KW-1185">Reference proteome</keyword>
<keyword evidence="2" id="KW-0677">Repeat</keyword>
<organism evidence="8 9">
    <name type="scientific">Tritrichomonas foetus</name>
    <dbReference type="NCBI Taxonomy" id="1144522"/>
    <lineage>
        <taxon>Eukaryota</taxon>
        <taxon>Metamonada</taxon>
        <taxon>Parabasalia</taxon>
        <taxon>Tritrichomonadida</taxon>
        <taxon>Tritrichomonadidae</taxon>
        <taxon>Tritrichomonas</taxon>
    </lineage>
</organism>
<dbReference type="Proteomes" id="UP000179807">
    <property type="component" value="Unassembled WGS sequence"/>
</dbReference>
<dbReference type="CDD" id="cd10719">
    <property type="entry name" value="DnaJ_zf"/>
    <property type="match status" value="1"/>
</dbReference>
<evidence type="ECO:0000256" key="2">
    <source>
        <dbReference type="ARBA" id="ARBA00022737"/>
    </source>
</evidence>
<reference evidence="8" key="1">
    <citation type="submission" date="2016-10" db="EMBL/GenBank/DDBJ databases">
        <authorList>
            <person name="Benchimol M."/>
            <person name="Almeida L.G."/>
            <person name="Vasconcelos A.T."/>
            <person name="Perreira-Neves A."/>
            <person name="Rosa I.A."/>
            <person name="Tasca T."/>
            <person name="Bogo M.R."/>
            <person name="de Souza W."/>
        </authorList>
    </citation>
    <scope>NUCLEOTIDE SEQUENCE [LARGE SCALE GENOMIC DNA]</scope>
    <source>
        <strain evidence="8">K</strain>
    </source>
</reference>
<dbReference type="PROSITE" id="PS50076">
    <property type="entry name" value="DNAJ_2"/>
    <property type="match status" value="1"/>
</dbReference>
<dbReference type="CDD" id="cd06257">
    <property type="entry name" value="DnaJ"/>
    <property type="match status" value="1"/>
</dbReference>
<evidence type="ECO:0000256" key="1">
    <source>
        <dbReference type="ARBA" id="ARBA00022723"/>
    </source>
</evidence>
<sequence>MTSEPEQPQPQHIQSLYDILGCEKTATFEEIKKSYRIKARQLHPDRNREDPNATEKFQQLSQAYEILKDPVKREQYDRFGLSGETPQTLDEMQMFEMMTQVIGLSRSRAPPAGPKVSPTFRICKVPMKVAYTGGTVKKKFKLFITCPLCKGSGSTDGVEYPICEDCHGSGSLFPTGGLTLLFPCRNCNKVGYHTPIDKICPRCDGHKIIQVKKEVEVPIEIGIPDQEQIVIPNKGDEYPGKEPADLNLVIVIQNQNGLIREGDDLFFIHDVSNIELAKGTSFKIKTLDGRELHYCTKKGEKIQCNRLCCIPNEGFPCRNNVQLKGNLYIRFSPPLFGIPGAVIFPFLELGRAAASAIRSMNDCTVLEYMDLEQQQLLFDRERAEEEADDGFHGYVPPPRQE</sequence>
<proteinExistence type="predicted"/>
<evidence type="ECO:0000313" key="8">
    <source>
        <dbReference type="EMBL" id="OHT08461.1"/>
    </source>
</evidence>
<keyword evidence="4 5" id="KW-0862">Zinc</keyword>
<dbReference type="InterPro" id="IPR044713">
    <property type="entry name" value="DNJA1/2-like"/>
</dbReference>
<dbReference type="InterPro" id="IPR008971">
    <property type="entry name" value="HSP40/DnaJ_pept-bd"/>
</dbReference>
<dbReference type="SUPFAM" id="SSF49493">
    <property type="entry name" value="HSP40/DnaJ peptide-binding domain"/>
    <property type="match status" value="2"/>
</dbReference>
<dbReference type="PRINTS" id="PR00625">
    <property type="entry name" value="JDOMAIN"/>
</dbReference>
<dbReference type="GO" id="GO:0006457">
    <property type="term" value="P:protein folding"/>
    <property type="evidence" value="ECO:0007669"/>
    <property type="project" value="InterPro"/>
</dbReference>